<accession>A0ACC1XKV1</accession>
<name>A0ACC1XKV1_MELAZ</name>
<sequence>MALISQAAVGIHTDVTPCTVGHNGIFSRRNNLEASRMKKTCVSFSSSSCYSDKIAQVLHPDNARVGIRRGHGAIVAAVVGTEPLTKEDLIGHLASGCKPKEKWRIGTEHEKFGFEFGTLSPMKYEQIAKLLNGISERFEWDKVMEGDNIIGLKQGNQSISLEPGGQFELSGAPLETLHQTCAEVNSHLYQVKAVAEEMGIGFLGIGFQPKCELKDIPLMPKGRYKIMKNYMPKVGTLGHNMMFRTCTVQVNLDFSSEADMIRKFRASLALQLIATAIFANSPFTEGKPNGFLSMRSHTWSDTDRDRTGLLPFVFDDSFGFERYVDYALDVPMYFVYRNKKYIDCAGLSFRDFLAGKLSSLPGEFPTLSDWEDHLTTIFPEVRLKRYLEMRGADGGPWRRLCALPALWVGLLYDELSLQSAIDMTADWTLEEREMLRKEVPKTGLKTPFRGGLLRDIAEDVVKLAKDGLERRGYKETGFLNEVAEIVRTGVTPAEKLLELYHGKWGQSVDPVFEELLY</sequence>
<keyword evidence="1" id="KW-0436">Ligase</keyword>
<organism evidence="1 2">
    <name type="scientific">Melia azedarach</name>
    <name type="common">Chinaberry tree</name>
    <dbReference type="NCBI Taxonomy" id="155640"/>
    <lineage>
        <taxon>Eukaryota</taxon>
        <taxon>Viridiplantae</taxon>
        <taxon>Streptophyta</taxon>
        <taxon>Embryophyta</taxon>
        <taxon>Tracheophyta</taxon>
        <taxon>Spermatophyta</taxon>
        <taxon>Magnoliopsida</taxon>
        <taxon>eudicotyledons</taxon>
        <taxon>Gunneridae</taxon>
        <taxon>Pentapetalae</taxon>
        <taxon>rosids</taxon>
        <taxon>malvids</taxon>
        <taxon>Sapindales</taxon>
        <taxon>Meliaceae</taxon>
        <taxon>Melia</taxon>
    </lineage>
</organism>
<gene>
    <name evidence="1" type="ORF">OWV82_014382</name>
</gene>
<evidence type="ECO:0000313" key="2">
    <source>
        <dbReference type="Proteomes" id="UP001164539"/>
    </source>
</evidence>
<dbReference type="EMBL" id="CM051401">
    <property type="protein sequence ID" value="KAJ4712072.1"/>
    <property type="molecule type" value="Genomic_DNA"/>
</dbReference>
<evidence type="ECO:0000313" key="1">
    <source>
        <dbReference type="EMBL" id="KAJ4712072.1"/>
    </source>
</evidence>
<dbReference type="Proteomes" id="UP001164539">
    <property type="component" value="Chromosome 8"/>
</dbReference>
<reference evidence="1 2" key="1">
    <citation type="journal article" date="2023" name="Science">
        <title>Complex scaffold remodeling in plant triterpene biosynthesis.</title>
        <authorList>
            <person name="De La Pena R."/>
            <person name="Hodgson H."/>
            <person name="Liu J.C."/>
            <person name="Stephenson M.J."/>
            <person name="Martin A.C."/>
            <person name="Owen C."/>
            <person name="Harkess A."/>
            <person name="Leebens-Mack J."/>
            <person name="Jimenez L.E."/>
            <person name="Osbourn A."/>
            <person name="Sattely E.S."/>
        </authorList>
    </citation>
    <scope>NUCLEOTIDE SEQUENCE [LARGE SCALE GENOMIC DNA]</scope>
    <source>
        <strain evidence="2">cv. JPN11</strain>
        <tissue evidence="1">Leaf</tissue>
    </source>
</reference>
<comment type="caution">
    <text evidence="1">The sequence shown here is derived from an EMBL/GenBank/DDBJ whole genome shotgun (WGS) entry which is preliminary data.</text>
</comment>
<proteinExistence type="predicted"/>
<keyword evidence="2" id="KW-1185">Reference proteome</keyword>
<protein>
    <submittedName>
        <fullName evidence="1">Glutamate--cysteine ligase, chloroplastic</fullName>
    </submittedName>
</protein>